<gene>
    <name evidence="2" type="ORF">FSB_LOCUS60438</name>
</gene>
<dbReference type="EMBL" id="OIVN01006410">
    <property type="protein sequence ID" value="SPD32556.1"/>
    <property type="molecule type" value="Genomic_DNA"/>
</dbReference>
<sequence>MPSVPPLRDHAVAPSTTRPNHRLLHHETQAVNPPRDPRCQLLPREIQLCRSSSTARSTPSPPPPQDPRCRPLHRDPSCQLHRETHAVNSSPVRSMPTAAPPPRDSSSSLGEGVERQAAIGFLRREEGSNCRFFNR</sequence>
<name>A0A2N9J509_FAGSY</name>
<protein>
    <submittedName>
        <fullName evidence="2">Uncharacterized protein</fullName>
    </submittedName>
</protein>
<reference evidence="2" key="1">
    <citation type="submission" date="2018-02" db="EMBL/GenBank/DDBJ databases">
        <authorList>
            <person name="Cohen D.B."/>
            <person name="Kent A.D."/>
        </authorList>
    </citation>
    <scope>NUCLEOTIDE SEQUENCE</scope>
</reference>
<feature type="compositionally biased region" description="Basic and acidic residues" evidence="1">
    <location>
        <begin position="67"/>
        <end position="85"/>
    </location>
</feature>
<proteinExistence type="predicted"/>
<evidence type="ECO:0000313" key="2">
    <source>
        <dbReference type="EMBL" id="SPD32556.1"/>
    </source>
</evidence>
<organism evidence="2">
    <name type="scientific">Fagus sylvatica</name>
    <name type="common">Beechnut</name>
    <dbReference type="NCBI Taxonomy" id="28930"/>
    <lineage>
        <taxon>Eukaryota</taxon>
        <taxon>Viridiplantae</taxon>
        <taxon>Streptophyta</taxon>
        <taxon>Embryophyta</taxon>
        <taxon>Tracheophyta</taxon>
        <taxon>Spermatophyta</taxon>
        <taxon>Magnoliopsida</taxon>
        <taxon>eudicotyledons</taxon>
        <taxon>Gunneridae</taxon>
        <taxon>Pentapetalae</taxon>
        <taxon>rosids</taxon>
        <taxon>fabids</taxon>
        <taxon>Fagales</taxon>
        <taxon>Fagaceae</taxon>
        <taxon>Fagus</taxon>
    </lineage>
</organism>
<dbReference type="AlphaFoldDB" id="A0A2N9J509"/>
<evidence type="ECO:0000256" key="1">
    <source>
        <dbReference type="SAM" id="MobiDB-lite"/>
    </source>
</evidence>
<feature type="region of interest" description="Disordered" evidence="1">
    <location>
        <begin position="1"/>
        <end position="113"/>
    </location>
</feature>
<accession>A0A2N9J509</accession>